<proteinExistence type="predicted"/>
<dbReference type="Proteomes" id="UP000319859">
    <property type="component" value="Unassembled WGS sequence"/>
</dbReference>
<dbReference type="NCBIfam" id="TIGR02999">
    <property type="entry name" value="Sig-70_X6"/>
    <property type="match status" value="1"/>
</dbReference>
<dbReference type="Pfam" id="PF07638">
    <property type="entry name" value="Sigma70_ECF"/>
    <property type="match status" value="1"/>
</dbReference>
<comment type="caution">
    <text evidence="2">The sequence shown here is derived from an EMBL/GenBank/DDBJ whole genome shotgun (WGS) entry which is preliminary data.</text>
</comment>
<accession>A0A560ETU4</accession>
<dbReference type="InterPro" id="IPR053812">
    <property type="entry name" value="HTH_Sigma70_ECF-like"/>
</dbReference>
<dbReference type="InterPro" id="IPR011517">
    <property type="entry name" value="RNA_pol_sigma70_ECF-like"/>
</dbReference>
<organism evidence="2 3">
    <name type="scientific">Nitrospirillum amazonense</name>
    <dbReference type="NCBI Taxonomy" id="28077"/>
    <lineage>
        <taxon>Bacteria</taxon>
        <taxon>Pseudomonadati</taxon>
        <taxon>Pseudomonadota</taxon>
        <taxon>Alphaproteobacteria</taxon>
        <taxon>Rhodospirillales</taxon>
        <taxon>Azospirillaceae</taxon>
        <taxon>Nitrospirillum</taxon>
    </lineage>
</organism>
<name>A0A560ETU4_9PROT</name>
<dbReference type="AlphaFoldDB" id="A0A560ETU4"/>
<dbReference type="InterPro" id="IPR036388">
    <property type="entry name" value="WH-like_DNA-bd_sf"/>
</dbReference>
<sequence length="200" mass="22307">MTQALQDLVDYSDSAETARTADILLPVFYDELRRLAKRTRGRRGTGDTLQTTALIHETYLKLRETPGFADEAHFLRASALAMRHILVNHARDRLAAKRGGGVEMVSLEDCEVATDDCHLLEVNEALGQLAAVNPRWARLVECRFFAGFSETETAKALGITDRTVRRDWIKARAWLLRELSPSGELVLPTPDKTMADQTAG</sequence>
<evidence type="ECO:0000313" key="2">
    <source>
        <dbReference type="EMBL" id="TWB12801.1"/>
    </source>
</evidence>
<dbReference type="EMBL" id="VITN01000023">
    <property type="protein sequence ID" value="TWB12801.1"/>
    <property type="molecule type" value="Genomic_DNA"/>
</dbReference>
<evidence type="ECO:0000313" key="3">
    <source>
        <dbReference type="Proteomes" id="UP000319859"/>
    </source>
</evidence>
<dbReference type="RefSeq" id="WP_145753249.1">
    <property type="nucleotide sequence ID" value="NZ_VITN01000023.1"/>
</dbReference>
<dbReference type="OrthoDB" id="128473at2"/>
<reference evidence="2 3" key="1">
    <citation type="submission" date="2019-06" db="EMBL/GenBank/DDBJ databases">
        <title>Genomic Encyclopedia of Type Strains, Phase IV (KMG-V): Genome sequencing to study the core and pangenomes of soil and plant-associated prokaryotes.</title>
        <authorList>
            <person name="Whitman W."/>
        </authorList>
    </citation>
    <scope>NUCLEOTIDE SEQUENCE [LARGE SCALE GENOMIC DNA]</scope>
    <source>
        <strain evidence="2 3">BR 11880</strain>
    </source>
</reference>
<dbReference type="SUPFAM" id="SSF88659">
    <property type="entry name" value="Sigma3 and sigma4 domains of RNA polymerase sigma factors"/>
    <property type="match status" value="1"/>
</dbReference>
<protein>
    <submittedName>
        <fullName evidence="2">RNA polymerase ECF family sigma subunit</fullName>
    </submittedName>
</protein>
<evidence type="ECO:0000259" key="1">
    <source>
        <dbReference type="Pfam" id="PF07638"/>
    </source>
</evidence>
<dbReference type="InterPro" id="IPR013324">
    <property type="entry name" value="RNA_pol_sigma_r3/r4-like"/>
</dbReference>
<dbReference type="Gene3D" id="1.10.10.10">
    <property type="entry name" value="Winged helix-like DNA-binding domain superfamily/Winged helix DNA-binding domain"/>
    <property type="match status" value="1"/>
</dbReference>
<gene>
    <name evidence="2" type="ORF">FBZ89_12312</name>
</gene>
<feature type="domain" description="RNA polymerase sigma-70 ECF-like HTH" evidence="1">
    <location>
        <begin position="18"/>
        <end position="180"/>
    </location>
</feature>